<evidence type="ECO:0000313" key="3">
    <source>
        <dbReference type="Proteomes" id="UP000184442"/>
    </source>
</evidence>
<name>A0A1M6F405_9FIRM</name>
<evidence type="ECO:0000313" key="2">
    <source>
        <dbReference type="EMBL" id="SHI92400.1"/>
    </source>
</evidence>
<evidence type="ECO:0008006" key="4">
    <source>
        <dbReference type="Google" id="ProtNLM"/>
    </source>
</evidence>
<keyword evidence="1" id="KW-1133">Transmembrane helix</keyword>
<dbReference type="Proteomes" id="UP000184442">
    <property type="component" value="Unassembled WGS sequence"/>
</dbReference>
<feature type="transmembrane region" description="Helical" evidence="1">
    <location>
        <begin position="16"/>
        <end position="38"/>
    </location>
</feature>
<gene>
    <name evidence="2" type="ORF">SAMN02745176_01805</name>
</gene>
<reference evidence="2 3" key="1">
    <citation type="submission" date="2016-11" db="EMBL/GenBank/DDBJ databases">
        <authorList>
            <person name="Jaros S."/>
            <person name="Januszkiewicz K."/>
            <person name="Wedrychowicz H."/>
        </authorList>
    </citation>
    <scope>NUCLEOTIDE SEQUENCE [LARGE SCALE GENOMIC DNA]</scope>
    <source>
        <strain evidence="2 3">DSM 19022</strain>
    </source>
</reference>
<dbReference type="Pfam" id="PF07963">
    <property type="entry name" value="N_methyl"/>
    <property type="match status" value="1"/>
</dbReference>
<sequence length="118" mass="13722">MNCNKLNSGFTIIETVLSLVIFLILFLAISTLITATAINTHAARDVYQTIMLAQKRIEELKSTSTIEEGIYYHNYDNYILEEEIKKIEKYKGRVYKIVIKIYKNDEVIESLETIKVIR</sequence>
<dbReference type="InterPro" id="IPR012902">
    <property type="entry name" value="N_methyl_site"/>
</dbReference>
<dbReference type="EMBL" id="FQZS01000011">
    <property type="protein sequence ID" value="SHI92400.1"/>
    <property type="molecule type" value="Genomic_DNA"/>
</dbReference>
<keyword evidence="1" id="KW-0812">Transmembrane</keyword>
<organism evidence="2 3">
    <name type="scientific">Lutispora thermophila DSM 19022</name>
    <dbReference type="NCBI Taxonomy" id="1122184"/>
    <lineage>
        <taxon>Bacteria</taxon>
        <taxon>Bacillati</taxon>
        <taxon>Bacillota</taxon>
        <taxon>Clostridia</taxon>
        <taxon>Lutisporales</taxon>
        <taxon>Lutisporaceae</taxon>
        <taxon>Lutispora</taxon>
    </lineage>
</organism>
<keyword evidence="1" id="KW-0472">Membrane</keyword>
<dbReference type="STRING" id="1122184.SAMN02745176_01805"/>
<protein>
    <recommendedName>
        <fullName evidence="4">Prepilin-type N-terminal cleavage/methylation domain-containing protein</fullName>
    </recommendedName>
</protein>
<keyword evidence="3" id="KW-1185">Reference proteome</keyword>
<dbReference type="AlphaFoldDB" id="A0A1M6F405"/>
<evidence type="ECO:0000256" key="1">
    <source>
        <dbReference type="SAM" id="Phobius"/>
    </source>
</evidence>
<dbReference type="RefSeq" id="WP_073025884.1">
    <property type="nucleotide sequence ID" value="NZ_FQZS01000011.1"/>
</dbReference>
<proteinExistence type="predicted"/>
<accession>A0A1M6F405</accession>